<dbReference type="OrthoDB" id="360609at2759"/>
<dbReference type="EMBL" id="CP056065">
    <property type="protein sequence ID" value="UKJ87641.2"/>
    <property type="molecule type" value="Genomic_DNA"/>
</dbReference>
<keyword evidence="2" id="KW-0472">Membrane</keyword>
<feature type="region of interest" description="Disordered" evidence="1">
    <location>
        <begin position="100"/>
        <end position="121"/>
    </location>
</feature>
<feature type="transmembrane region" description="Helical" evidence="2">
    <location>
        <begin position="234"/>
        <end position="257"/>
    </location>
</feature>
<evidence type="ECO:0000256" key="1">
    <source>
        <dbReference type="SAM" id="MobiDB-lite"/>
    </source>
</evidence>
<reference evidence="3" key="1">
    <citation type="submission" date="2022-07" db="EMBL/GenBank/DDBJ databases">
        <title>Evaluation of T. orientalis genome assembly methods using nanopore sequencing and analysis of variation between genomes.</title>
        <authorList>
            <person name="Yam J."/>
            <person name="Micallef M.L."/>
            <person name="Liu M."/>
            <person name="Djordjevic S.P."/>
            <person name="Bogema D.R."/>
            <person name="Jenkins C."/>
        </authorList>
    </citation>
    <scope>NUCLEOTIDE SEQUENCE</scope>
    <source>
        <strain evidence="3">Fish Creek</strain>
    </source>
</reference>
<evidence type="ECO:0000313" key="3">
    <source>
        <dbReference type="EMBL" id="UKJ87641.2"/>
    </source>
</evidence>
<sequence>MLDNEENTFIYIQDENSLESDLIKTKYNREQINSQYSFDRSTPRLSYSNTLSPSNKKNYIDTSHSIPSRLESVFEGRSPTSVSNRNQSCRAYLDVNNSKVSGGRSYTSASNTNTDTYTGRSSTCNVTIPCESAKNTEAHLPKKNLISTSKSNTIIKNSDYFGKPSKIKSEGKKNKSVRDLESQKTMETSVDTESIISKVGRDVLLAPEFASDERTRKFLSLFRELYVAIIGCQLVYVLTTLLFGNAALSIIVTLLLIQSCFCHADGRPMAYLVNGLLSLSIGITVIVALAQDVAGLEPFRTEPVLKTLSYVYIPLCFLFTLLSVFLALGFRRLHKNERKAIVNAANNLLGKEYFVDQKSLLISKRSTM</sequence>
<evidence type="ECO:0000313" key="4">
    <source>
        <dbReference type="Proteomes" id="UP000244803"/>
    </source>
</evidence>
<protein>
    <submittedName>
        <fullName evidence="3">Uncharacterized protein</fullName>
    </submittedName>
</protein>
<dbReference type="AlphaFoldDB" id="A0A976M3G9"/>
<organism evidence="3 4">
    <name type="scientific">Theileria orientalis</name>
    <dbReference type="NCBI Taxonomy" id="68886"/>
    <lineage>
        <taxon>Eukaryota</taxon>
        <taxon>Sar</taxon>
        <taxon>Alveolata</taxon>
        <taxon>Apicomplexa</taxon>
        <taxon>Aconoidasida</taxon>
        <taxon>Piroplasmida</taxon>
        <taxon>Theileriidae</taxon>
        <taxon>Theileria</taxon>
    </lineage>
</organism>
<keyword evidence="2" id="KW-0812">Transmembrane</keyword>
<keyword evidence="2" id="KW-1133">Transmembrane helix</keyword>
<feature type="transmembrane region" description="Helical" evidence="2">
    <location>
        <begin position="269"/>
        <end position="290"/>
    </location>
</feature>
<name>A0A976M3G9_THEOR</name>
<dbReference type="Proteomes" id="UP000244803">
    <property type="component" value="Chromosome 1"/>
</dbReference>
<evidence type="ECO:0000256" key="2">
    <source>
        <dbReference type="SAM" id="Phobius"/>
    </source>
</evidence>
<gene>
    <name evidence="3" type="ORF">MACJ_000077</name>
</gene>
<proteinExistence type="predicted"/>
<accession>A0A976M3G9</accession>
<feature type="transmembrane region" description="Helical" evidence="2">
    <location>
        <begin position="310"/>
        <end position="330"/>
    </location>
</feature>